<dbReference type="AlphaFoldDB" id="A0A1I0WNL7"/>
<keyword evidence="5 6" id="KW-0472">Membrane</keyword>
<keyword evidence="8" id="KW-1185">Reference proteome</keyword>
<dbReference type="STRING" id="84698.SAMN04488528_1005196"/>
<dbReference type="GO" id="GO:0055085">
    <property type="term" value="P:transmembrane transport"/>
    <property type="evidence" value="ECO:0007669"/>
    <property type="project" value="TreeGrafter"/>
</dbReference>
<dbReference type="InterPro" id="IPR002549">
    <property type="entry name" value="AI-2E-like"/>
</dbReference>
<accession>A0A1I0WNL7</accession>
<evidence type="ECO:0000313" key="8">
    <source>
        <dbReference type="Proteomes" id="UP000198619"/>
    </source>
</evidence>
<evidence type="ECO:0000313" key="7">
    <source>
        <dbReference type="EMBL" id="SFA89798.1"/>
    </source>
</evidence>
<feature type="transmembrane region" description="Helical" evidence="6">
    <location>
        <begin position="291"/>
        <end position="312"/>
    </location>
</feature>
<dbReference type="Pfam" id="PF01594">
    <property type="entry name" value="AI-2E_transport"/>
    <property type="match status" value="1"/>
</dbReference>
<evidence type="ECO:0000256" key="1">
    <source>
        <dbReference type="ARBA" id="ARBA00004141"/>
    </source>
</evidence>
<comment type="similarity">
    <text evidence="2">Belongs to the autoinducer-2 exporter (AI-2E) (TC 2.A.86) family.</text>
</comment>
<feature type="transmembrane region" description="Helical" evidence="6">
    <location>
        <begin position="217"/>
        <end position="244"/>
    </location>
</feature>
<feature type="transmembrane region" description="Helical" evidence="6">
    <location>
        <begin position="251"/>
        <end position="271"/>
    </location>
</feature>
<evidence type="ECO:0000256" key="3">
    <source>
        <dbReference type="ARBA" id="ARBA00022692"/>
    </source>
</evidence>
<comment type="subcellular location">
    <subcellularLocation>
        <location evidence="1">Membrane</location>
        <topology evidence="1">Multi-pass membrane protein</topology>
    </subcellularLocation>
</comment>
<dbReference type="Proteomes" id="UP000198619">
    <property type="component" value="Unassembled WGS sequence"/>
</dbReference>
<feature type="transmembrane region" description="Helical" evidence="6">
    <location>
        <begin position="188"/>
        <end position="211"/>
    </location>
</feature>
<sequence length="325" mass="36761">MNKNSKLIKLLLLFLILSISTLFVQKYFKPFLIIIFLIIISSPIKKLLDRINISNEKIKAIIIIIIINIGMFLFIYSLGNNLYNFINDNFIKEQGKFINAAKLFMDNVYATLGSKIGSLDVGKSGILNKDILTKGAVYTTDGALAYFIANIAVYFILSDKYAILNFVKLLIGDKMYYSVSKKIYNLKQVMIIEIILILFSTLQILIGFFILRIPNGFMLGIICGILDILPFVGTILIFIPLVIYSIIMKNYFVAVGLVSLYIIVEMVRQILETKFISNKLEIHPLAILLSIYIGIKVFGVIGVFTGIVYVVLSKEILTRDMEDTI</sequence>
<evidence type="ECO:0000256" key="2">
    <source>
        <dbReference type="ARBA" id="ARBA00009773"/>
    </source>
</evidence>
<feature type="transmembrane region" description="Helical" evidence="6">
    <location>
        <begin position="60"/>
        <end position="79"/>
    </location>
</feature>
<organism evidence="7 8">
    <name type="scientific">Clostridium frigidicarnis</name>
    <dbReference type="NCBI Taxonomy" id="84698"/>
    <lineage>
        <taxon>Bacteria</taxon>
        <taxon>Bacillati</taxon>
        <taxon>Bacillota</taxon>
        <taxon>Clostridia</taxon>
        <taxon>Eubacteriales</taxon>
        <taxon>Clostridiaceae</taxon>
        <taxon>Clostridium</taxon>
    </lineage>
</organism>
<keyword evidence="3 6" id="KW-0812">Transmembrane</keyword>
<proteinExistence type="inferred from homology"/>
<dbReference type="EMBL" id="FOKI01000005">
    <property type="protein sequence ID" value="SFA89798.1"/>
    <property type="molecule type" value="Genomic_DNA"/>
</dbReference>
<dbReference type="RefSeq" id="WP_177199309.1">
    <property type="nucleotide sequence ID" value="NZ_FOKI01000005.1"/>
</dbReference>
<feature type="transmembrane region" description="Helical" evidence="6">
    <location>
        <begin position="7"/>
        <end position="24"/>
    </location>
</feature>
<evidence type="ECO:0000256" key="4">
    <source>
        <dbReference type="ARBA" id="ARBA00022989"/>
    </source>
</evidence>
<dbReference type="PANTHER" id="PTHR21716">
    <property type="entry name" value="TRANSMEMBRANE PROTEIN"/>
    <property type="match status" value="1"/>
</dbReference>
<evidence type="ECO:0000256" key="5">
    <source>
        <dbReference type="ARBA" id="ARBA00023136"/>
    </source>
</evidence>
<gene>
    <name evidence="7" type="ORF">SAMN04488528_1005196</name>
</gene>
<reference evidence="7 8" key="1">
    <citation type="submission" date="2016-10" db="EMBL/GenBank/DDBJ databases">
        <authorList>
            <person name="de Groot N.N."/>
        </authorList>
    </citation>
    <scope>NUCLEOTIDE SEQUENCE [LARGE SCALE GENOMIC DNA]</scope>
    <source>
        <strain evidence="7 8">DSM 12271</strain>
    </source>
</reference>
<protein>
    <submittedName>
        <fullName evidence="7">Predicted PurR-regulated permease PerM</fullName>
    </submittedName>
</protein>
<evidence type="ECO:0000256" key="6">
    <source>
        <dbReference type="SAM" id="Phobius"/>
    </source>
</evidence>
<feature type="transmembrane region" description="Helical" evidence="6">
    <location>
        <begin position="143"/>
        <end position="167"/>
    </location>
</feature>
<keyword evidence="4 6" id="KW-1133">Transmembrane helix</keyword>
<dbReference type="GO" id="GO:0016020">
    <property type="term" value="C:membrane"/>
    <property type="evidence" value="ECO:0007669"/>
    <property type="project" value="UniProtKB-SubCell"/>
</dbReference>
<name>A0A1I0WNL7_9CLOT</name>
<dbReference type="PANTHER" id="PTHR21716:SF68">
    <property type="entry name" value="TRANSPORT PROTEIN YTVI-RELATED"/>
    <property type="match status" value="1"/>
</dbReference>